<keyword evidence="6" id="KW-0472">Membrane</keyword>
<accession>A0A099W4K8</accession>
<evidence type="ECO:0000313" key="8">
    <source>
        <dbReference type="Proteomes" id="UP000029844"/>
    </source>
</evidence>
<dbReference type="CDD" id="cd17329">
    <property type="entry name" value="MFS_MdtH_MDR_like"/>
    <property type="match status" value="1"/>
</dbReference>
<dbReference type="Proteomes" id="UP000029844">
    <property type="component" value="Unassembled WGS sequence"/>
</dbReference>
<keyword evidence="8" id="KW-1185">Reference proteome</keyword>
<comment type="subcellular location">
    <subcellularLocation>
        <location evidence="1">Cell membrane</location>
        <topology evidence="1">Multi-pass membrane protein</topology>
    </subcellularLocation>
</comment>
<dbReference type="eggNOG" id="COG2814">
    <property type="taxonomic scope" value="Bacteria"/>
</dbReference>
<evidence type="ECO:0000256" key="5">
    <source>
        <dbReference type="ARBA" id="ARBA00022989"/>
    </source>
</evidence>
<dbReference type="GO" id="GO:0005886">
    <property type="term" value="C:plasma membrane"/>
    <property type="evidence" value="ECO:0007669"/>
    <property type="project" value="UniProtKB-SubCell"/>
</dbReference>
<dbReference type="Pfam" id="PF07690">
    <property type="entry name" value="MFS_1"/>
    <property type="match status" value="1"/>
</dbReference>
<keyword evidence="4" id="KW-0812">Transmembrane</keyword>
<proteinExistence type="predicted"/>
<dbReference type="PROSITE" id="PS50850">
    <property type="entry name" value="MFS"/>
    <property type="match status" value="1"/>
</dbReference>
<keyword evidence="2" id="KW-0813">Transport</keyword>
<dbReference type="PANTHER" id="PTHR23517:SF3">
    <property type="entry name" value="INTEGRAL MEMBRANE TRANSPORT PROTEIN"/>
    <property type="match status" value="1"/>
</dbReference>
<keyword evidence="5" id="KW-1133">Transmembrane helix</keyword>
<sequence>MFKELHPNIKARIAISFLSKLASSMIFPFMAIYFSKEINVGIAGILLMLNIAVQFVASIYGGHLADHIGRRKLMVWGEWTKVVGFAVMLLVNSQLFVSPWITFVALLLIAVSQGMTVPASDAMLIDVSTREVRAFMYSINYWANNLSVTIGVVIGGWLFQSYLFEMLIALLVLSLITTWLTIALISETLDFSMIQATDTIGLKSLLRSYRKIMYDLRFLLFTLGGIAVLSIEFQRNNFISVRLADIFPPGLYSFFGFSDIAFDGIKLLSVLTLVNTLMIVFFTAPFAKWVRTRELQKWMYVGFGLFAIGFAICAVAGSIWVLLGATVVLSVGELLYVPTRQTILADIVDERMRGTYMAFNGFVFQIGKLIGAGSLIFAPYIGKYGMGVFILLCGAVGIMLTAMALKPKTVSVKQGL</sequence>
<dbReference type="EMBL" id="JNFA01000023">
    <property type="protein sequence ID" value="KGL40714.1"/>
    <property type="molecule type" value="Genomic_DNA"/>
</dbReference>
<evidence type="ECO:0000256" key="4">
    <source>
        <dbReference type="ARBA" id="ARBA00022692"/>
    </source>
</evidence>
<organism evidence="7 8">
    <name type="scientific">Listeria booriae</name>
    <dbReference type="NCBI Taxonomy" id="1552123"/>
    <lineage>
        <taxon>Bacteria</taxon>
        <taxon>Bacillati</taxon>
        <taxon>Bacillota</taxon>
        <taxon>Bacilli</taxon>
        <taxon>Bacillales</taxon>
        <taxon>Listeriaceae</taxon>
        <taxon>Listeria</taxon>
    </lineage>
</organism>
<keyword evidence="3" id="KW-1003">Cell membrane</keyword>
<dbReference type="STRING" id="1552123.EP57_09160"/>
<dbReference type="InterPro" id="IPR011701">
    <property type="entry name" value="MFS"/>
</dbReference>
<dbReference type="PANTHER" id="PTHR23517">
    <property type="entry name" value="RESISTANCE PROTEIN MDTM, PUTATIVE-RELATED-RELATED"/>
    <property type="match status" value="1"/>
</dbReference>
<dbReference type="AlphaFoldDB" id="A0A099W4K8"/>
<reference evidence="7 8" key="1">
    <citation type="submission" date="2014-05" db="EMBL/GenBank/DDBJ databases">
        <title>Novel Listeriaceae from food processing environments.</title>
        <authorList>
            <person name="den Bakker H.C."/>
        </authorList>
    </citation>
    <scope>NUCLEOTIDE SEQUENCE [LARGE SCALE GENOMIC DNA]</scope>
    <source>
        <strain evidence="7 8">FSL A5-0281</strain>
    </source>
</reference>
<dbReference type="OrthoDB" id="9793283at2"/>
<dbReference type="RefSeq" id="WP_036085918.1">
    <property type="nucleotide sequence ID" value="NZ_CBCSHQ010000004.1"/>
</dbReference>
<evidence type="ECO:0000256" key="6">
    <source>
        <dbReference type="ARBA" id="ARBA00023136"/>
    </source>
</evidence>
<protein>
    <submittedName>
        <fullName evidence="7">MFS transporter</fullName>
    </submittedName>
</protein>
<dbReference type="InterPro" id="IPR050171">
    <property type="entry name" value="MFS_Transporters"/>
</dbReference>
<dbReference type="SUPFAM" id="SSF103473">
    <property type="entry name" value="MFS general substrate transporter"/>
    <property type="match status" value="1"/>
</dbReference>
<evidence type="ECO:0000256" key="2">
    <source>
        <dbReference type="ARBA" id="ARBA00022448"/>
    </source>
</evidence>
<dbReference type="InterPro" id="IPR020846">
    <property type="entry name" value="MFS_dom"/>
</dbReference>
<dbReference type="GO" id="GO:0022857">
    <property type="term" value="F:transmembrane transporter activity"/>
    <property type="evidence" value="ECO:0007669"/>
    <property type="project" value="InterPro"/>
</dbReference>
<dbReference type="Gene3D" id="1.20.1250.20">
    <property type="entry name" value="MFS general substrate transporter like domains"/>
    <property type="match status" value="1"/>
</dbReference>
<dbReference type="GeneID" id="58717541"/>
<gene>
    <name evidence="7" type="ORF">EP57_09160</name>
</gene>
<evidence type="ECO:0000256" key="1">
    <source>
        <dbReference type="ARBA" id="ARBA00004651"/>
    </source>
</evidence>
<name>A0A099W4K8_9LIST</name>
<dbReference type="InterPro" id="IPR036259">
    <property type="entry name" value="MFS_trans_sf"/>
</dbReference>
<evidence type="ECO:0000313" key="7">
    <source>
        <dbReference type="EMBL" id="KGL40714.1"/>
    </source>
</evidence>
<evidence type="ECO:0000256" key="3">
    <source>
        <dbReference type="ARBA" id="ARBA00022475"/>
    </source>
</evidence>
<comment type="caution">
    <text evidence="7">The sequence shown here is derived from an EMBL/GenBank/DDBJ whole genome shotgun (WGS) entry which is preliminary data.</text>
</comment>